<reference evidence="2 7" key="2">
    <citation type="submission" date="2017-09" db="EMBL/GenBank/DDBJ databases">
        <title>Extensive intraspecific genome diversity in a model arbuscular mycorrhizal fungus.</title>
        <authorList>
            <person name="Chen E.C."/>
            <person name="Morin E."/>
            <person name="Beaudet D."/>
            <person name="Noel J."/>
            <person name="Ndikumana S."/>
            <person name="Charron P."/>
            <person name="St-Onge C."/>
            <person name="Giorgi J."/>
            <person name="Grigoriev I.V."/>
            <person name="Roux C."/>
            <person name="Martin F.M."/>
            <person name="Corradi N."/>
        </authorList>
    </citation>
    <scope>NUCLEOTIDE SEQUENCE [LARGE SCALE GENOMIC DNA]</scope>
    <source>
        <strain evidence="2 7">A5</strain>
    </source>
</reference>
<feature type="non-terminal residue" evidence="5">
    <location>
        <position position="131"/>
    </location>
</feature>
<dbReference type="Proteomes" id="UP000232722">
    <property type="component" value="Unassembled WGS sequence"/>
</dbReference>
<dbReference type="VEuPathDB" id="FungiDB:FUN_007323"/>
<evidence type="ECO:0000313" key="4">
    <source>
        <dbReference type="EMBL" id="PKK67029.1"/>
    </source>
</evidence>
<accession>A0A2I1GDT0</accession>
<dbReference type="Proteomes" id="UP000234323">
    <property type="component" value="Unassembled WGS sequence"/>
</dbReference>
<dbReference type="VEuPathDB" id="FungiDB:RhiirA1_410131"/>
<evidence type="ECO:0000313" key="7">
    <source>
        <dbReference type="Proteomes" id="UP000232722"/>
    </source>
</evidence>
<evidence type="ECO:0000313" key="3">
    <source>
        <dbReference type="EMBL" id="PKC73788.1"/>
    </source>
</evidence>
<proteinExistence type="predicted"/>
<feature type="compositionally biased region" description="Polar residues" evidence="1">
    <location>
        <begin position="10"/>
        <end position="26"/>
    </location>
</feature>
<evidence type="ECO:0000313" key="9">
    <source>
        <dbReference type="Proteomes" id="UP000234323"/>
    </source>
</evidence>
<gene>
    <name evidence="3" type="ORF">RhiirA1_410131</name>
    <name evidence="5" type="ORF">RhiirA4_400332</name>
    <name evidence="2" type="ORF">RhiirA5_348328</name>
    <name evidence="4" type="ORF">RhiirC2_752482</name>
</gene>
<dbReference type="Proteomes" id="UP000233469">
    <property type="component" value="Unassembled WGS sequence"/>
</dbReference>
<reference evidence="3 6" key="4">
    <citation type="submission" date="2017-10" db="EMBL/GenBank/DDBJ databases">
        <title>Genome analyses suggest a sexual origin of heterokaryosis in a supposedly ancient asexual fungus.</title>
        <authorList>
            <person name="Corradi N."/>
            <person name="Sedzielewska K."/>
            <person name="Noel J."/>
            <person name="Charron P."/>
            <person name="Farinelli L."/>
            <person name="Marton T."/>
            <person name="Kruger M."/>
            <person name="Pelin A."/>
            <person name="Brachmann A."/>
            <person name="Corradi N."/>
        </authorList>
    </citation>
    <scope>NUCLEOTIDE SEQUENCE [LARGE SCALE GENOMIC DNA]</scope>
    <source>
        <strain evidence="3 6">A1</strain>
    </source>
</reference>
<sequence length="131" mass="14185">MSPIMEDLLSDSNSILTSDESLSPTLQPRKYKAKPTTQLSLEVSSTACSSSSADSSVKSFNAISSKIEDNINGETRSKEGSVDDLLIGLMNRSNSVTSNDKYLSAFRSSKGFINSQKRTIYSEPENIGSEC</sequence>
<name>A0A2I1GDT0_9GLOM</name>
<evidence type="ECO:0000313" key="5">
    <source>
        <dbReference type="EMBL" id="PKY44792.1"/>
    </source>
</evidence>
<dbReference type="EMBL" id="LLXH01000075">
    <property type="protein sequence ID" value="PKC73788.1"/>
    <property type="molecule type" value="Genomic_DNA"/>
</dbReference>
<dbReference type="EMBL" id="LLXJ01000065">
    <property type="protein sequence ID" value="PKC15983.1"/>
    <property type="molecule type" value="Genomic_DNA"/>
</dbReference>
<evidence type="ECO:0000313" key="2">
    <source>
        <dbReference type="EMBL" id="PKC15983.1"/>
    </source>
</evidence>
<dbReference type="EMBL" id="LLXI01000346">
    <property type="protein sequence ID" value="PKY44792.1"/>
    <property type="molecule type" value="Genomic_DNA"/>
</dbReference>
<dbReference type="EMBL" id="LLXL01001013">
    <property type="protein sequence ID" value="PKK67029.1"/>
    <property type="molecule type" value="Genomic_DNA"/>
</dbReference>
<feature type="region of interest" description="Disordered" evidence="1">
    <location>
        <begin position="1"/>
        <end position="37"/>
    </location>
</feature>
<keyword evidence="9" id="KW-1185">Reference proteome</keyword>
<reference evidence="5 9" key="1">
    <citation type="submission" date="2015-10" db="EMBL/GenBank/DDBJ databases">
        <title>Genome analyses suggest a sexual origin of heterokaryosis in a supposedly ancient asexual fungus.</title>
        <authorList>
            <person name="Ropars J."/>
            <person name="Sedzielewska K."/>
            <person name="Noel J."/>
            <person name="Charron P."/>
            <person name="Farinelli L."/>
            <person name="Marton T."/>
            <person name="Kruger M."/>
            <person name="Pelin A."/>
            <person name="Brachmann A."/>
            <person name="Corradi N."/>
        </authorList>
    </citation>
    <scope>NUCLEOTIDE SEQUENCE [LARGE SCALE GENOMIC DNA]</scope>
    <source>
        <strain evidence="5 9">A4</strain>
        <strain evidence="2 7">A5</strain>
        <strain evidence="4 8">C2</strain>
    </source>
</reference>
<evidence type="ECO:0000313" key="8">
    <source>
        <dbReference type="Proteomes" id="UP000233469"/>
    </source>
</evidence>
<evidence type="ECO:0000256" key="1">
    <source>
        <dbReference type="SAM" id="MobiDB-lite"/>
    </source>
</evidence>
<protein>
    <submittedName>
        <fullName evidence="5">Uncharacterized protein</fullName>
    </submittedName>
</protein>
<organism evidence="5 9">
    <name type="scientific">Rhizophagus irregularis</name>
    <dbReference type="NCBI Taxonomy" id="588596"/>
    <lineage>
        <taxon>Eukaryota</taxon>
        <taxon>Fungi</taxon>
        <taxon>Fungi incertae sedis</taxon>
        <taxon>Mucoromycota</taxon>
        <taxon>Glomeromycotina</taxon>
        <taxon>Glomeromycetes</taxon>
        <taxon>Glomerales</taxon>
        <taxon>Glomeraceae</taxon>
        <taxon>Rhizophagus</taxon>
    </lineage>
</organism>
<dbReference type="Proteomes" id="UP000232688">
    <property type="component" value="Unassembled WGS sequence"/>
</dbReference>
<dbReference type="VEuPathDB" id="FungiDB:RhiirFUN_009424"/>
<comment type="caution">
    <text evidence="5">The sequence shown here is derived from an EMBL/GenBank/DDBJ whole genome shotgun (WGS) entry which is preliminary data.</text>
</comment>
<dbReference type="AlphaFoldDB" id="A0A2I1GDT0"/>
<reference evidence="6 8" key="3">
    <citation type="submission" date="2017-10" db="EMBL/GenBank/DDBJ databases">
        <title>Extensive intraspecific genome diversity in a model arbuscular mycorrhizal fungus.</title>
        <authorList>
            <person name="Chen E.C.H."/>
            <person name="Morin E."/>
            <person name="Baudet D."/>
            <person name="Noel J."/>
            <person name="Ndikumana S."/>
            <person name="Charron P."/>
            <person name="St-Onge C."/>
            <person name="Giorgi J."/>
            <person name="Grigoriev I.V."/>
            <person name="Roux C."/>
            <person name="Martin F.M."/>
            <person name="Corradi N."/>
        </authorList>
    </citation>
    <scope>NUCLEOTIDE SEQUENCE [LARGE SCALE GENOMIC DNA]</scope>
    <source>
        <strain evidence="3 6">A1</strain>
        <strain evidence="4 8">C2</strain>
    </source>
</reference>
<evidence type="ECO:0000313" key="6">
    <source>
        <dbReference type="Proteomes" id="UP000232688"/>
    </source>
</evidence>